<accession>A0A2M6R9K6</accession>
<dbReference type="Proteomes" id="UP000231162">
    <property type="component" value="Unassembled WGS sequence"/>
</dbReference>
<dbReference type="EMBL" id="PEZX01000037">
    <property type="protein sequence ID" value="PIS06750.1"/>
    <property type="molecule type" value="Genomic_DNA"/>
</dbReference>
<dbReference type="Pfam" id="PF20803">
    <property type="entry name" value="PaaX_M"/>
    <property type="match status" value="1"/>
</dbReference>
<gene>
    <name evidence="2" type="ORF">COT79_02805</name>
</gene>
<organism evidence="2 3">
    <name type="scientific">Candidatus Berkelbacteria bacterium CG10_big_fil_rev_8_21_14_0_10_43_14</name>
    <dbReference type="NCBI Taxonomy" id="1974515"/>
    <lineage>
        <taxon>Bacteria</taxon>
        <taxon>Candidatus Berkelbacteria</taxon>
    </lineage>
</organism>
<evidence type="ECO:0000259" key="1">
    <source>
        <dbReference type="Pfam" id="PF20803"/>
    </source>
</evidence>
<evidence type="ECO:0000313" key="2">
    <source>
        <dbReference type="EMBL" id="PIS06750.1"/>
    </source>
</evidence>
<sequence>MSIIDQVLISIDDSPLSKDELETIFSSQKTSVLFSSVGRLLGRDCISVSGKGDTTRYYITKKGSLLIKESLNSLRDVADNVSHIWMLVAVSIPEKYKVEREKVRFILKDNGFGLIRSGLYVGNISNKEKLIQKINENCRYTDVTYFTLDEIPKSILENPDKIWSTKSVQNSYSQWMHDVKKFIDSVPSDLNMRRILSKIHVYSLSSIVRRDSKIMQSKYAHKIGRTESLKLYEKIRDYCYR</sequence>
<dbReference type="InterPro" id="IPR048846">
    <property type="entry name" value="PaaX-like_central"/>
</dbReference>
<name>A0A2M6R9K6_9BACT</name>
<feature type="domain" description="Transcriptional repressor PaaX-like central Cas2-like" evidence="1">
    <location>
        <begin position="82"/>
        <end position="148"/>
    </location>
</feature>
<dbReference type="AlphaFoldDB" id="A0A2M6R9K6"/>
<proteinExistence type="predicted"/>
<evidence type="ECO:0000313" key="3">
    <source>
        <dbReference type="Proteomes" id="UP000231162"/>
    </source>
</evidence>
<protein>
    <recommendedName>
        <fullName evidence="1">Transcriptional repressor PaaX-like central Cas2-like domain-containing protein</fullName>
    </recommendedName>
</protein>
<comment type="caution">
    <text evidence="2">The sequence shown here is derived from an EMBL/GenBank/DDBJ whole genome shotgun (WGS) entry which is preliminary data.</text>
</comment>
<reference evidence="3" key="1">
    <citation type="submission" date="2017-09" db="EMBL/GenBank/DDBJ databases">
        <title>Depth-based differentiation of microbial function through sediment-hosted aquifers and enrichment of novel symbionts in the deep terrestrial subsurface.</title>
        <authorList>
            <person name="Probst A.J."/>
            <person name="Ladd B."/>
            <person name="Jarett J.K."/>
            <person name="Geller-Mcgrath D.E."/>
            <person name="Sieber C.M.K."/>
            <person name="Emerson J.B."/>
            <person name="Anantharaman K."/>
            <person name="Thomas B.C."/>
            <person name="Malmstrom R."/>
            <person name="Stieglmeier M."/>
            <person name="Klingl A."/>
            <person name="Woyke T."/>
            <person name="Ryan C.M."/>
            <person name="Banfield J.F."/>
        </authorList>
    </citation>
    <scope>NUCLEOTIDE SEQUENCE [LARGE SCALE GENOMIC DNA]</scope>
</reference>